<dbReference type="Pfam" id="PF09937">
    <property type="entry name" value="DUF2169"/>
    <property type="match status" value="1"/>
</dbReference>
<dbReference type="InterPro" id="IPR018683">
    <property type="entry name" value="DUF2169"/>
</dbReference>
<accession>A0ABT5TF38</accession>
<comment type="caution">
    <text evidence="2">The sequence shown here is derived from an EMBL/GenBank/DDBJ whole genome shotgun (WGS) entry which is preliminary data.</text>
</comment>
<proteinExistence type="predicted"/>
<sequence length="321" mass="35072">MWDLQNKTPFEAEQAFDRDEAGREVVCIALRGTFQARPDGLCEAVADPHPVLLAPVYHGQALAFDADILPFLPGAELTVHGTADPVLDAPRIASVSLGTMTKSVALHPRLRRRARKVELDPDPEPFPLDWTVCLGGMAADGDLHPENPLGVGMLGPTHLTDGPLPRITAATERPETARTVTGLTPLQRHWQPRLSAAGTYDAQWSDTRAPLLPMDFDRRFYHAAPANQCFPAALSGGERLTVSGFAAAGEMDIRLPQAVIDLRAEFENGQDTASAKIYRIRVFPALGRFDVLWLASVSCNGRDHLLRRTTVNLRQIAGIVR</sequence>
<evidence type="ECO:0000259" key="1">
    <source>
        <dbReference type="Pfam" id="PF09937"/>
    </source>
</evidence>
<name>A0ABT5TF38_9RHOB</name>
<dbReference type="EMBL" id="JAQZSM010000052">
    <property type="protein sequence ID" value="MDD7973738.1"/>
    <property type="molecule type" value="Genomic_DNA"/>
</dbReference>
<keyword evidence="3" id="KW-1185">Reference proteome</keyword>
<dbReference type="Proteomes" id="UP001431784">
    <property type="component" value="Unassembled WGS sequence"/>
</dbReference>
<reference evidence="2" key="1">
    <citation type="submission" date="2023-02" db="EMBL/GenBank/DDBJ databases">
        <title>Description of Roseinatronobacter alkalisoli sp. nov., an alkaliphilic bacerium isolated from soda soil.</title>
        <authorList>
            <person name="Wei W."/>
        </authorList>
    </citation>
    <scope>NUCLEOTIDE SEQUENCE</scope>
    <source>
        <strain evidence="2">HJB301</strain>
    </source>
</reference>
<protein>
    <submittedName>
        <fullName evidence="2">DUF2169 domain-containing protein</fullName>
    </submittedName>
</protein>
<feature type="domain" description="DUF2169" evidence="1">
    <location>
        <begin position="22"/>
        <end position="293"/>
    </location>
</feature>
<evidence type="ECO:0000313" key="2">
    <source>
        <dbReference type="EMBL" id="MDD7973738.1"/>
    </source>
</evidence>
<evidence type="ECO:0000313" key="3">
    <source>
        <dbReference type="Proteomes" id="UP001431784"/>
    </source>
</evidence>
<dbReference type="RefSeq" id="WP_274354399.1">
    <property type="nucleotide sequence ID" value="NZ_JAQZSM010000052.1"/>
</dbReference>
<gene>
    <name evidence="2" type="ORF">PUT78_22000</name>
</gene>
<organism evidence="2 3">
    <name type="scientific">Roseinatronobacter alkalisoli</name>
    <dbReference type="NCBI Taxonomy" id="3028235"/>
    <lineage>
        <taxon>Bacteria</taxon>
        <taxon>Pseudomonadati</taxon>
        <taxon>Pseudomonadota</taxon>
        <taxon>Alphaproteobacteria</taxon>
        <taxon>Rhodobacterales</taxon>
        <taxon>Paracoccaceae</taxon>
        <taxon>Roseinatronobacter</taxon>
    </lineage>
</organism>